<gene>
    <name evidence="1" type="ORF">D8836_08465</name>
</gene>
<reference evidence="1 2" key="1">
    <citation type="submission" date="2018-11" db="EMBL/GenBank/DDBJ databases">
        <title>Species Designations Belie Phenotypic and Genotypic Heterogeneity in Oral Streptococci.</title>
        <authorList>
            <person name="Velsko I."/>
        </authorList>
    </citation>
    <scope>NUCLEOTIDE SEQUENCE [LARGE SCALE GENOMIC DNA]</scope>
    <source>
        <strain evidence="1 2">BCC06</strain>
    </source>
</reference>
<dbReference type="AlphaFoldDB" id="A0A0M5KDA3"/>
<dbReference type="Proteomes" id="UP000267438">
    <property type="component" value="Unassembled WGS sequence"/>
</dbReference>
<dbReference type="EMBL" id="RJOH01000017">
    <property type="protein sequence ID" value="RSJ11608.1"/>
    <property type="molecule type" value="Genomic_DNA"/>
</dbReference>
<proteinExistence type="predicted"/>
<name>A0A0M5KDA3_STRMT</name>
<sequence>MIWTKEYFSKIEFIIHCGCEIFGYFECNLMNSELSYQECGNTGMIVFEHSQKLSEKALSKLMKYTLLIDFEKYRKGNNSNKNDKVIGYRDAFSITFKGYSQDGQALLIYNMDYVYKDWYNRPVDILYSFISDTYFSDFQNNRCFIAQGLMAGVLPF</sequence>
<evidence type="ECO:0000313" key="2">
    <source>
        <dbReference type="Proteomes" id="UP000267438"/>
    </source>
</evidence>
<dbReference type="RefSeq" id="WP_060628317.1">
    <property type="nucleotide sequence ID" value="NZ_CAMHZT010000008.1"/>
</dbReference>
<organism evidence="1 2">
    <name type="scientific">Streptococcus mitis</name>
    <dbReference type="NCBI Taxonomy" id="28037"/>
    <lineage>
        <taxon>Bacteria</taxon>
        <taxon>Bacillati</taxon>
        <taxon>Bacillota</taxon>
        <taxon>Bacilli</taxon>
        <taxon>Lactobacillales</taxon>
        <taxon>Streptococcaceae</taxon>
        <taxon>Streptococcus</taxon>
        <taxon>Streptococcus mitis group</taxon>
    </lineage>
</organism>
<dbReference type="GeneID" id="93739638"/>
<comment type="caution">
    <text evidence="1">The sequence shown here is derived from an EMBL/GenBank/DDBJ whole genome shotgun (WGS) entry which is preliminary data.</text>
</comment>
<protein>
    <submittedName>
        <fullName evidence="1">Uncharacterized protein</fullName>
    </submittedName>
</protein>
<accession>A0A0M5KDA3</accession>
<evidence type="ECO:0000313" key="1">
    <source>
        <dbReference type="EMBL" id="RSJ11608.1"/>
    </source>
</evidence>